<proteinExistence type="predicted"/>
<evidence type="ECO:0000256" key="1">
    <source>
        <dbReference type="SAM" id="MobiDB-lite"/>
    </source>
</evidence>
<dbReference type="AlphaFoldDB" id="A0A8H5XIM3"/>
<protein>
    <submittedName>
        <fullName evidence="2">Uncharacterized protein</fullName>
    </submittedName>
</protein>
<dbReference type="Proteomes" id="UP000562682">
    <property type="component" value="Unassembled WGS sequence"/>
</dbReference>
<keyword evidence="3" id="KW-1185">Reference proteome</keyword>
<name>A0A8H5XIM3_9HYPO</name>
<gene>
    <name evidence="2" type="ORF">FDENT_1177</name>
</gene>
<feature type="region of interest" description="Disordered" evidence="1">
    <location>
        <begin position="168"/>
        <end position="188"/>
    </location>
</feature>
<reference evidence="2 3" key="1">
    <citation type="submission" date="2020-05" db="EMBL/GenBank/DDBJ databases">
        <title>Identification and distribution of gene clusters putatively required for synthesis of sphingolipid metabolism inhibitors in phylogenetically diverse species of the filamentous fungus Fusarium.</title>
        <authorList>
            <person name="Kim H.-S."/>
            <person name="Busman M."/>
            <person name="Brown D.W."/>
            <person name="Divon H."/>
            <person name="Uhlig S."/>
            <person name="Proctor R.H."/>
        </authorList>
    </citation>
    <scope>NUCLEOTIDE SEQUENCE [LARGE SCALE GENOMIC DNA]</scope>
    <source>
        <strain evidence="2 3">NRRL 25311</strain>
    </source>
</reference>
<evidence type="ECO:0000313" key="3">
    <source>
        <dbReference type="Proteomes" id="UP000562682"/>
    </source>
</evidence>
<dbReference type="EMBL" id="JAAOAK010000021">
    <property type="protein sequence ID" value="KAF5694448.1"/>
    <property type="molecule type" value="Genomic_DNA"/>
</dbReference>
<sequence length="188" mass="21890">MHDHDLTQTHSKAVQGIAQQLKHLEPSPQTEQTVRKRNLGKHWGGSGLLRRAAELAIFDDVSLDLCFWDPTCSSWVGVKTQHTRPTSCNIREVCPHGPFYPHCPIIDHVLKFKNGRAMLRKRLRSLHNAIDEYVKLYDVPYRLEMVDPFKEQRELTIRVPDGRHMDFQDWERAQDRESGLEDEGKLEL</sequence>
<organism evidence="2 3">
    <name type="scientific">Fusarium denticulatum</name>
    <dbReference type="NCBI Taxonomy" id="48507"/>
    <lineage>
        <taxon>Eukaryota</taxon>
        <taxon>Fungi</taxon>
        <taxon>Dikarya</taxon>
        <taxon>Ascomycota</taxon>
        <taxon>Pezizomycotina</taxon>
        <taxon>Sordariomycetes</taxon>
        <taxon>Hypocreomycetidae</taxon>
        <taxon>Hypocreales</taxon>
        <taxon>Nectriaceae</taxon>
        <taxon>Fusarium</taxon>
        <taxon>Fusarium fujikuroi species complex</taxon>
    </lineage>
</organism>
<comment type="caution">
    <text evidence="2">The sequence shown here is derived from an EMBL/GenBank/DDBJ whole genome shotgun (WGS) entry which is preliminary data.</text>
</comment>
<evidence type="ECO:0000313" key="2">
    <source>
        <dbReference type="EMBL" id="KAF5694448.1"/>
    </source>
</evidence>
<accession>A0A8H5XIM3</accession>